<reference evidence="2 3" key="1">
    <citation type="journal article" date="2023" name="Genes (Basel)">
        <title>Chromosome-Level Genome Assembly and Circadian Gene Repertoire of the Patagonia Blennie Eleginops maclovinus-The Closest Ancestral Proxy of Antarctic Cryonotothenioids.</title>
        <authorList>
            <person name="Cheng C.C."/>
            <person name="Rivera-Colon A.G."/>
            <person name="Minhas B.F."/>
            <person name="Wilson L."/>
            <person name="Rayamajhi N."/>
            <person name="Vargas-Chacoff L."/>
            <person name="Catchen J.M."/>
        </authorList>
    </citation>
    <scope>NUCLEOTIDE SEQUENCE [LARGE SCALE GENOMIC DNA]</scope>
    <source>
        <strain evidence="2">JMC-PN-2008</strain>
    </source>
</reference>
<evidence type="ECO:0000256" key="1">
    <source>
        <dbReference type="SAM" id="MobiDB-lite"/>
    </source>
</evidence>
<accession>A0AAN7X1S5</accession>
<comment type="caution">
    <text evidence="2">The sequence shown here is derived from an EMBL/GenBank/DDBJ whole genome shotgun (WGS) entry which is preliminary data.</text>
</comment>
<organism evidence="2 3">
    <name type="scientific">Eleginops maclovinus</name>
    <name type="common">Patagonian blennie</name>
    <name type="synonym">Eleginus maclovinus</name>
    <dbReference type="NCBI Taxonomy" id="56733"/>
    <lineage>
        <taxon>Eukaryota</taxon>
        <taxon>Metazoa</taxon>
        <taxon>Chordata</taxon>
        <taxon>Craniata</taxon>
        <taxon>Vertebrata</taxon>
        <taxon>Euteleostomi</taxon>
        <taxon>Actinopterygii</taxon>
        <taxon>Neopterygii</taxon>
        <taxon>Teleostei</taxon>
        <taxon>Neoteleostei</taxon>
        <taxon>Acanthomorphata</taxon>
        <taxon>Eupercaria</taxon>
        <taxon>Perciformes</taxon>
        <taxon>Notothenioidei</taxon>
        <taxon>Eleginopidae</taxon>
        <taxon>Eleginops</taxon>
    </lineage>
</organism>
<sequence>MAQPDKETLGERERVKEREKGDSFLPTNAPSHPGHAPGTSPCSPPSFPPLLLPIGRAAVARTEQRECAKAAGMHLERNRPAKSCKGTARAAAACGLML</sequence>
<name>A0AAN7X1S5_ELEMC</name>
<dbReference type="AlphaFoldDB" id="A0AAN7X1S5"/>
<evidence type="ECO:0000313" key="2">
    <source>
        <dbReference type="EMBL" id="KAK5853607.1"/>
    </source>
</evidence>
<gene>
    <name evidence="2" type="ORF">PBY51_014747</name>
</gene>
<evidence type="ECO:0000313" key="3">
    <source>
        <dbReference type="Proteomes" id="UP001346869"/>
    </source>
</evidence>
<protein>
    <submittedName>
        <fullName evidence="2">Uncharacterized protein</fullName>
    </submittedName>
</protein>
<feature type="compositionally biased region" description="Basic and acidic residues" evidence="1">
    <location>
        <begin position="1"/>
        <end position="22"/>
    </location>
</feature>
<dbReference type="Proteomes" id="UP001346869">
    <property type="component" value="Unassembled WGS sequence"/>
</dbReference>
<proteinExistence type="predicted"/>
<feature type="region of interest" description="Disordered" evidence="1">
    <location>
        <begin position="1"/>
        <end position="49"/>
    </location>
</feature>
<reference evidence="2 3" key="2">
    <citation type="journal article" date="2023" name="Mol. Biol. Evol.">
        <title>Genomics of Secondarily Temperate Adaptation in the Only Non-Antarctic Icefish.</title>
        <authorList>
            <person name="Rivera-Colon A.G."/>
            <person name="Rayamajhi N."/>
            <person name="Minhas B.F."/>
            <person name="Madrigal G."/>
            <person name="Bilyk K.T."/>
            <person name="Yoon V."/>
            <person name="Hune M."/>
            <person name="Gregory S."/>
            <person name="Cheng C.H.C."/>
            <person name="Catchen J.M."/>
        </authorList>
    </citation>
    <scope>NUCLEOTIDE SEQUENCE [LARGE SCALE GENOMIC DNA]</scope>
    <source>
        <strain evidence="2">JMC-PN-2008</strain>
    </source>
</reference>
<dbReference type="EMBL" id="JAUZQC010000019">
    <property type="protein sequence ID" value="KAK5853607.1"/>
    <property type="molecule type" value="Genomic_DNA"/>
</dbReference>
<keyword evidence="3" id="KW-1185">Reference proteome</keyword>